<sequence length="685" mass="76207">MKLSVSLCQLHRLASDVQHNRMRQVHAKLITSGFVYSDSSCFLSVINLFLSNPSTPLRQASAFTQFQAPSSLTWRLIVPKLGLDVKPLRAFYLFNAIQRARHNDRLLSDPHVYASLVKACCNVSDIRQGKSIHCHVVRLGLDSNVNVSNSLISFYASSLKSMRHARVLFDRSPVKTVVTLNSMMSGFVKNGFSDMAFCFFNDFCGCSDNVGFKPNHVTMVILLSGCVECGVFGIGTSLKAYCWKMGFVSRTEVSNSLIDFYAKFGCVNDAAKLFNHMHGRDLITWNTMISGYAKSNHSKEAISLFKEMMHSNIGCDRVSLISMILASANDGNLKMGKAVHGYIKARGIEMTVPLGIVLINMYFKCGLVDSARKVFDQLSNDNIAIWNSMIHGYVECGHNFEALSLFNVIQSRMLLPDEVTMLGLIMACRNSGDICHGTNVHSYIQSSNRLKDSIVLQNALIDMYAKCGSMKKAKSLFDKMPVRDVISWTSVIVGYAVNGEAEKAIMAFHKMGAEKIEPNYVTFIGVLSACNHAGLIDEGRNFYNAMCKKHKIEPRIEHCGCMVDLHARAGMLEEAYNFVKKMHVEPNAVIWRMLINACRVNADIDLGLKLVNGLTELKPLHTAEDHVLTSNLFAEAGRWDDVLRERHLMTSQKFPKAAGKSTISNLNGASWNDEAGKPKSSSNEY</sequence>
<evidence type="ECO:0000313" key="2">
    <source>
        <dbReference type="Proteomes" id="UP000828941"/>
    </source>
</evidence>
<dbReference type="Proteomes" id="UP000828941">
    <property type="component" value="Chromosome 6"/>
</dbReference>
<accession>A0ACB9NJT2</accession>
<protein>
    <submittedName>
        <fullName evidence="1">Uncharacterized protein</fullName>
    </submittedName>
</protein>
<dbReference type="EMBL" id="CM039431">
    <property type="protein sequence ID" value="KAI4336004.1"/>
    <property type="molecule type" value="Genomic_DNA"/>
</dbReference>
<evidence type="ECO:0000313" key="1">
    <source>
        <dbReference type="EMBL" id="KAI4336004.1"/>
    </source>
</evidence>
<reference evidence="1 2" key="1">
    <citation type="journal article" date="2022" name="DNA Res.">
        <title>Chromosomal-level genome assembly of the orchid tree Bauhinia variegata (Leguminosae; Cercidoideae) supports the allotetraploid origin hypothesis of Bauhinia.</title>
        <authorList>
            <person name="Zhong Y."/>
            <person name="Chen Y."/>
            <person name="Zheng D."/>
            <person name="Pang J."/>
            <person name="Liu Y."/>
            <person name="Luo S."/>
            <person name="Meng S."/>
            <person name="Qian L."/>
            <person name="Wei D."/>
            <person name="Dai S."/>
            <person name="Zhou R."/>
        </authorList>
    </citation>
    <scope>NUCLEOTIDE SEQUENCE [LARGE SCALE GENOMIC DNA]</scope>
    <source>
        <strain evidence="1">BV-YZ2020</strain>
    </source>
</reference>
<gene>
    <name evidence="1" type="ORF">L6164_014584</name>
</gene>
<organism evidence="1 2">
    <name type="scientific">Bauhinia variegata</name>
    <name type="common">Purple orchid tree</name>
    <name type="synonym">Phanera variegata</name>
    <dbReference type="NCBI Taxonomy" id="167791"/>
    <lineage>
        <taxon>Eukaryota</taxon>
        <taxon>Viridiplantae</taxon>
        <taxon>Streptophyta</taxon>
        <taxon>Embryophyta</taxon>
        <taxon>Tracheophyta</taxon>
        <taxon>Spermatophyta</taxon>
        <taxon>Magnoliopsida</taxon>
        <taxon>eudicotyledons</taxon>
        <taxon>Gunneridae</taxon>
        <taxon>Pentapetalae</taxon>
        <taxon>rosids</taxon>
        <taxon>fabids</taxon>
        <taxon>Fabales</taxon>
        <taxon>Fabaceae</taxon>
        <taxon>Cercidoideae</taxon>
        <taxon>Cercideae</taxon>
        <taxon>Bauhiniinae</taxon>
        <taxon>Bauhinia</taxon>
    </lineage>
</organism>
<comment type="caution">
    <text evidence="1">The sequence shown here is derived from an EMBL/GenBank/DDBJ whole genome shotgun (WGS) entry which is preliminary data.</text>
</comment>
<name>A0ACB9NJT2_BAUVA</name>
<keyword evidence="2" id="KW-1185">Reference proteome</keyword>
<proteinExistence type="predicted"/>